<organism evidence="2 3">
    <name type="scientific">Polarella glacialis</name>
    <name type="common">Dinoflagellate</name>
    <dbReference type="NCBI Taxonomy" id="89957"/>
    <lineage>
        <taxon>Eukaryota</taxon>
        <taxon>Sar</taxon>
        <taxon>Alveolata</taxon>
        <taxon>Dinophyceae</taxon>
        <taxon>Suessiales</taxon>
        <taxon>Suessiaceae</taxon>
        <taxon>Polarella</taxon>
    </lineage>
</organism>
<feature type="non-terminal residue" evidence="2">
    <location>
        <position position="1031"/>
    </location>
</feature>
<name>A0A813I3S0_POLGL</name>
<feature type="region of interest" description="Disordered" evidence="1">
    <location>
        <begin position="971"/>
        <end position="1031"/>
    </location>
</feature>
<feature type="region of interest" description="Disordered" evidence="1">
    <location>
        <begin position="429"/>
        <end position="464"/>
    </location>
</feature>
<evidence type="ECO:0000313" key="2">
    <source>
        <dbReference type="EMBL" id="CAE8644296.1"/>
    </source>
</evidence>
<dbReference type="GO" id="GO:0004402">
    <property type="term" value="F:histone acetyltransferase activity"/>
    <property type="evidence" value="ECO:0007669"/>
    <property type="project" value="TreeGrafter"/>
</dbReference>
<evidence type="ECO:0000256" key="1">
    <source>
        <dbReference type="SAM" id="MobiDB-lite"/>
    </source>
</evidence>
<gene>
    <name evidence="2" type="ORF">PGLA2088_LOCUS2937</name>
</gene>
<dbReference type="PANTHER" id="PTHR20916">
    <property type="entry name" value="CYSTEINE AND GLYCINE-RICH PROTEIN 2 BINDING PROTEIN"/>
    <property type="match status" value="1"/>
</dbReference>
<dbReference type="AlphaFoldDB" id="A0A813I3S0"/>
<feature type="compositionally biased region" description="Polar residues" evidence="1">
    <location>
        <begin position="87"/>
        <end position="126"/>
    </location>
</feature>
<reference evidence="2" key="1">
    <citation type="submission" date="2021-02" db="EMBL/GenBank/DDBJ databases">
        <authorList>
            <person name="Dougan E. K."/>
            <person name="Rhodes N."/>
            <person name="Thang M."/>
            <person name="Chan C."/>
        </authorList>
    </citation>
    <scope>NUCLEOTIDE SEQUENCE</scope>
</reference>
<accession>A0A813I3S0</accession>
<feature type="compositionally biased region" description="Low complexity" evidence="1">
    <location>
        <begin position="984"/>
        <end position="1001"/>
    </location>
</feature>
<feature type="region of interest" description="Disordered" evidence="1">
    <location>
        <begin position="654"/>
        <end position="709"/>
    </location>
</feature>
<dbReference type="PANTHER" id="PTHR20916:SF26">
    <property type="entry name" value="CYSTEINE-RICH PROTEIN 2-BINDING PROTEIN"/>
    <property type="match status" value="1"/>
</dbReference>
<feature type="compositionally biased region" description="Low complexity" evidence="1">
    <location>
        <begin position="660"/>
        <end position="702"/>
    </location>
</feature>
<dbReference type="EMBL" id="CAJNNW010002473">
    <property type="protein sequence ID" value="CAE8644296.1"/>
    <property type="molecule type" value="Genomic_DNA"/>
</dbReference>
<sequence length="1031" mass="110801">MLDAMLRAVAPAAIIHFVPKENNQGWATSYSAAGVQSFEPTGDSETLTTKSLVVSWSQRRQQQRSRLALKCAQEQDSVQARRPKVSKATQTLSFSPGSQIQRASQSCQPDEECQTTQNPTASQACEQTGEEGPSLSQDAADFSTAGALKDTVLLLNNTLQTFLEALQSAGPPNQPTANVAQGAADFPADGTLKDTVLLLNYTLQTAVEALMFAGRQWAASSNTTPLQQHQEQQFLFQQQQQHSFQHHQQRFQQEQEQEQQQQLRRQQQLQQQQQFQQQQLWGQQQWGQQRQQACAAARTSTEPHYRSGIQTRGAYPGLQAVTAAQTPQGWNVAAIHGGASSAPAAAGSEAAEAARQNPPALTAERPGLEFSAEFSVENQSDFPTYCPYVATMSPGGASSAPAAAGSEAAEAARECPALTAERPGLEFYSEPPVDFAATNNNNSDNDNDSNSNNNNSGNNNCNNSNSSVEYHSVLLTNCPGVATIPPSGASSASAAAGSEAQEAKEALPDLLSKVGWQLTSYGPDNQASSVSNDVSFEELRWMQRQKPQETWGEAFNGLLSQSKQRFENYLSPASFPGQCQAGGVSSSSAIPSSSPADIAVDGAEGFQLMSAQIGDFADNCQLCLVTIECACDRGIPLCVNCYGRVPLASAHRLGRNSGPNNYINGNNNINNNNNNNNELIQQQQQPQQQPQQQQQQEQQEQEPQLERQQQHDVLTNGLDVATKSPGGTSTLPVAAGSEAAQAASECPALAEERFELYFFAEVSVENQFDLLTNCPHYATTSPGGASSLPSSVPNVAGSEAAEAVSEDPAFTAERPGPEFFPEPSGENQVEVLTYGVDVATTPPGGASSAGAAGSGMIETVRDCQAGGASSAVIVPSSGAAASSAIVTASPSPVGVDDNILLATNGDSYNNNNNINFDNNNKNIKKNVVNSHISKKQHKQRLQQRQLQQLHLHEQREQQQQDDLRQQQQLPLHQPYQHERPEQQPGAETPTPDEGTGTPAPAETYTPVDASRLWKRSSTSRRPTPRKENRFA</sequence>
<protein>
    <submittedName>
        <fullName evidence="2">Uncharacterized protein</fullName>
    </submittedName>
</protein>
<feature type="region of interest" description="Disordered" evidence="1">
    <location>
        <begin position="78"/>
        <end position="138"/>
    </location>
</feature>
<proteinExistence type="predicted"/>
<evidence type="ECO:0000313" key="3">
    <source>
        <dbReference type="Proteomes" id="UP000626109"/>
    </source>
</evidence>
<comment type="caution">
    <text evidence="2">The sequence shown here is derived from an EMBL/GenBank/DDBJ whole genome shotgun (WGS) entry which is preliminary data.</text>
</comment>
<feature type="compositionally biased region" description="Low complexity" evidence="1">
    <location>
        <begin position="439"/>
        <end position="464"/>
    </location>
</feature>
<dbReference type="Proteomes" id="UP000626109">
    <property type="component" value="Unassembled WGS sequence"/>
</dbReference>